<comment type="subcellular location">
    <subcellularLocation>
        <location evidence="1 3">Nucleus</location>
    </subcellularLocation>
</comment>
<dbReference type="AlphaFoldDB" id="A0A1D1YVM7"/>
<feature type="compositionally biased region" description="Basic and acidic residues" evidence="4">
    <location>
        <begin position="306"/>
        <end position="317"/>
    </location>
</feature>
<name>A0A1D1YVM7_9ARAE</name>
<feature type="region of interest" description="Disordered" evidence="4">
    <location>
        <begin position="260"/>
        <end position="418"/>
    </location>
</feature>
<dbReference type="InterPro" id="IPR035441">
    <property type="entry name" value="TFIIS/LEDGF_dom_sf"/>
</dbReference>
<evidence type="ECO:0000259" key="5">
    <source>
        <dbReference type="PROSITE" id="PS51319"/>
    </source>
</evidence>
<evidence type="ECO:0000256" key="3">
    <source>
        <dbReference type="PROSITE-ProRule" id="PRU00649"/>
    </source>
</evidence>
<dbReference type="PROSITE" id="PS51319">
    <property type="entry name" value="TFIIS_N"/>
    <property type="match status" value="1"/>
</dbReference>
<feature type="compositionally biased region" description="Polar residues" evidence="4">
    <location>
        <begin position="288"/>
        <end position="305"/>
    </location>
</feature>
<feature type="region of interest" description="Disordered" evidence="4">
    <location>
        <begin position="219"/>
        <end position="244"/>
    </location>
</feature>
<dbReference type="Pfam" id="PF08711">
    <property type="entry name" value="Med26"/>
    <property type="match status" value="1"/>
</dbReference>
<feature type="domain" description="TFIIS N-terminal" evidence="5">
    <location>
        <begin position="136"/>
        <end position="211"/>
    </location>
</feature>
<dbReference type="PANTHER" id="PTHR46554:SF2">
    <property type="entry name" value="TFIIS N-TERMINAL DOMAIN-CONTAINING PROTEIN"/>
    <property type="match status" value="1"/>
</dbReference>
<evidence type="ECO:0000313" key="6">
    <source>
        <dbReference type="EMBL" id="JAT58672.1"/>
    </source>
</evidence>
<feature type="compositionally biased region" description="Polar residues" evidence="4">
    <location>
        <begin position="353"/>
        <end position="367"/>
    </location>
</feature>
<dbReference type="PANTHER" id="PTHR46554">
    <property type="entry name" value="MEDIATOR OF RNA POLYMERASE II TRANSCRIPTION SUBUNIT 26A-RELATED"/>
    <property type="match status" value="1"/>
</dbReference>
<accession>A0A1D1YVM7</accession>
<evidence type="ECO:0000256" key="1">
    <source>
        <dbReference type="ARBA" id="ARBA00004123"/>
    </source>
</evidence>
<dbReference type="InterPro" id="IPR017923">
    <property type="entry name" value="TFIIS_N"/>
</dbReference>
<keyword evidence="2 3" id="KW-0539">Nucleus</keyword>
<feature type="compositionally biased region" description="Polar residues" evidence="4">
    <location>
        <begin position="219"/>
        <end position="228"/>
    </location>
</feature>
<dbReference type="Gene3D" id="1.20.930.10">
    <property type="entry name" value="Conserved domain common to transcription factors TFIIS, elongin A, CRSP70"/>
    <property type="match status" value="1"/>
</dbReference>
<dbReference type="InterPro" id="IPR003617">
    <property type="entry name" value="TFIIS/CRSP70_N_sub"/>
</dbReference>
<sequence>MATESRRLDYWRKYFGSSNSGIFDVIEHAILVAALDCPKEFRAQRDRIAETLFSCQLARCHGCDKVSQPSSGEEEDGGFEERGRESGAAGCVEVEAKFNSSSNEGGEDVNRAASNYSYDEAEALTEEMEEEGQMVGEVLRIKKILANKEDESDALLFESLRRLQLMSLSVDTIKITEIGKAVNGLRKHSSKQIRHLVRTLIDGWKALVDEWVSATATLTENTPESVNPSVVDDEEGLPSPPLDEGVLFSTQTTMELSQFFDGMDDDGNLRNSVESDKSRAKGRKPSMESLSNSMRKQQVPHQSVISEDKDQMRKQDVLNRQARPQEALTKQAKPQELLSKQTKPQEDLHKQTRQLATLNKQSKQSDSAVAAGPGRPQRTIVENNVVGDALSRQRQGPTGIQKKPLTGLQDKSKNSDEMSVRVKLEAAKRKLHEGYQQAENAKKQRTIQVMELHDIPKQGFNHRQPFLKQGNQNRLRGNGWR</sequence>
<gene>
    <name evidence="6" type="primary">TCEA3_5</name>
    <name evidence="6" type="ORF">g.77584</name>
</gene>
<dbReference type="GO" id="GO:0005634">
    <property type="term" value="C:nucleus"/>
    <property type="evidence" value="ECO:0007669"/>
    <property type="project" value="UniProtKB-SubCell"/>
</dbReference>
<protein>
    <submittedName>
        <fullName evidence="6">Transcription elongation factor A protein 3</fullName>
    </submittedName>
</protein>
<dbReference type="GO" id="GO:0003746">
    <property type="term" value="F:translation elongation factor activity"/>
    <property type="evidence" value="ECO:0007669"/>
    <property type="project" value="UniProtKB-KW"/>
</dbReference>
<feature type="region of interest" description="Disordered" evidence="4">
    <location>
        <begin position="460"/>
        <end position="481"/>
    </location>
</feature>
<keyword evidence="6" id="KW-0251">Elongation factor</keyword>
<reference evidence="6" key="1">
    <citation type="submission" date="2015-07" db="EMBL/GenBank/DDBJ databases">
        <title>Transcriptome Assembly of Anthurium amnicola.</title>
        <authorList>
            <person name="Suzuki J."/>
        </authorList>
    </citation>
    <scope>NUCLEOTIDE SEQUENCE</scope>
</reference>
<dbReference type="SMART" id="SM00509">
    <property type="entry name" value="TFS2N"/>
    <property type="match status" value="1"/>
</dbReference>
<proteinExistence type="predicted"/>
<evidence type="ECO:0000256" key="4">
    <source>
        <dbReference type="SAM" id="MobiDB-lite"/>
    </source>
</evidence>
<organism evidence="6">
    <name type="scientific">Anthurium amnicola</name>
    <dbReference type="NCBI Taxonomy" id="1678845"/>
    <lineage>
        <taxon>Eukaryota</taxon>
        <taxon>Viridiplantae</taxon>
        <taxon>Streptophyta</taxon>
        <taxon>Embryophyta</taxon>
        <taxon>Tracheophyta</taxon>
        <taxon>Spermatophyta</taxon>
        <taxon>Magnoliopsida</taxon>
        <taxon>Liliopsida</taxon>
        <taxon>Araceae</taxon>
        <taxon>Pothoideae</taxon>
        <taxon>Potheae</taxon>
        <taxon>Anthurium</taxon>
    </lineage>
</organism>
<dbReference type="CDD" id="cd00183">
    <property type="entry name" value="TFIIS_I"/>
    <property type="match status" value="1"/>
</dbReference>
<dbReference type="EMBL" id="GDJX01009264">
    <property type="protein sequence ID" value="JAT58672.1"/>
    <property type="molecule type" value="Transcribed_RNA"/>
</dbReference>
<dbReference type="SUPFAM" id="SSF47676">
    <property type="entry name" value="Conserved domain common to transcription factors TFIIS, elongin A, CRSP70"/>
    <property type="match status" value="1"/>
</dbReference>
<feature type="region of interest" description="Disordered" evidence="4">
    <location>
        <begin position="63"/>
        <end position="85"/>
    </location>
</feature>
<evidence type="ECO:0000256" key="2">
    <source>
        <dbReference type="ARBA" id="ARBA00023242"/>
    </source>
</evidence>
<keyword evidence="6" id="KW-0648">Protein biosynthesis</keyword>